<evidence type="ECO:0000256" key="2">
    <source>
        <dbReference type="PIRNR" id="PIRNR000077"/>
    </source>
</evidence>
<feature type="active site" description="Nucleophile" evidence="3">
    <location>
        <position position="31"/>
    </location>
</feature>
<name>A0AAD7UT36_9FUNG</name>
<sequence>MPVTTITSLSQYHDAIQNNKKIVFDFHAEWCGPCKLIGPKFEKFADEYAGIAYAQVDVDAVPDVAAEAEVRAMPTFVFYHNGKKVNDVVGANATKLEEAIKALVNAE</sequence>
<dbReference type="PRINTS" id="PR00421">
    <property type="entry name" value="THIOREDOXIN"/>
</dbReference>
<accession>A0AAD7UT36</accession>
<dbReference type="RefSeq" id="XP_058337071.1">
    <property type="nucleotide sequence ID" value="XM_058492161.1"/>
</dbReference>
<feature type="site" description="Contributes to redox potential value" evidence="3">
    <location>
        <position position="33"/>
    </location>
</feature>
<dbReference type="Gene3D" id="3.40.30.10">
    <property type="entry name" value="Glutaredoxin"/>
    <property type="match status" value="1"/>
</dbReference>
<dbReference type="EMBL" id="JARTCD010000116">
    <property type="protein sequence ID" value="KAJ8652157.1"/>
    <property type="molecule type" value="Genomic_DNA"/>
</dbReference>
<proteinExistence type="inferred from homology"/>
<comment type="similarity">
    <text evidence="2">Belongs to the thioredoxin family.</text>
</comment>
<comment type="caution">
    <text evidence="6">The sequence shown here is derived from an EMBL/GenBank/DDBJ whole genome shotgun (WGS) entry which is preliminary data.</text>
</comment>
<dbReference type="AlphaFoldDB" id="A0AAD7UT36"/>
<keyword evidence="1 4" id="KW-1015">Disulfide bond</keyword>
<feature type="site" description="Deprotonates C-terminal active site Cys" evidence="3">
    <location>
        <position position="25"/>
    </location>
</feature>
<dbReference type="CDD" id="cd02947">
    <property type="entry name" value="TRX_family"/>
    <property type="match status" value="1"/>
</dbReference>
<dbReference type="InterPro" id="IPR036249">
    <property type="entry name" value="Thioredoxin-like_sf"/>
</dbReference>
<evidence type="ECO:0000313" key="6">
    <source>
        <dbReference type="EMBL" id="KAJ8652157.1"/>
    </source>
</evidence>
<keyword evidence="4" id="KW-0676">Redox-active center</keyword>
<feature type="domain" description="Thioredoxin" evidence="5">
    <location>
        <begin position="1"/>
        <end position="105"/>
    </location>
</feature>
<feature type="site" description="Contributes to redox potential value" evidence="3">
    <location>
        <position position="32"/>
    </location>
</feature>
<feature type="active site" description="Nucleophile" evidence="3">
    <location>
        <position position="34"/>
    </location>
</feature>
<evidence type="ECO:0000313" key="7">
    <source>
        <dbReference type="Proteomes" id="UP001234581"/>
    </source>
</evidence>
<gene>
    <name evidence="6" type="ORF">O0I10_012215</name>
</gene>
<dbReference type="FunFam" id="3.40.30.10:FF:000245">
    <property type="entry name" value="Thioredoxin"/>
    <property type="match status" value="1"/>
</dbReference>
<dbReference type="GO" id="GO:0015035">
    <property type="term" value="F:protein-disulfide reductase activity"/>
    <property type="evidence" value="ECO:0007669"/>
    <property type="project" value="InterPro"/>
</dbReference>
<dbReference type="Proteomes" id="UP001234581">
    <property type="component" value="Unassembled WGS sequence"/>
</dbReference>
<dbReference type="GeneID" id="83219602"/>
<keyword evidence="7" id="KW-1185">Reference proteome</keyword>
<dbReference type="InterPro" id="IPR005746">
    <property type="entry name" value="Thioredoxin"/>
</dbReference>
<dbReference type="PIRSF" id="PIRSF000077">
    <property type="entry name" value="Thioredoxin"/>
    <property type="match status" value="1"/>
</dbReference>
<evidence type="ECO:0000256" key="3">
    <source>
        <dbReference type="PIRSR" id="PIRSR000077-1"/>
    </source>
</evidence>
<dbReference type="SUPFAM" id="SSF52833">
    <property type="entry name" value="Thioredoxin-like"/>
    <property type="match status" value="1"/>
</dbReference>
<evidence type="ECO:0000259" key="5">
    <source>
        <dbReference type="PROSITE" id="PS51352"/>
    </source>
</evidence>
<feature type="disulfide bond" description="Redox-active" evidence="4">
    <location>
        <begin position="31"/>
        <end position="34"/>
    </location>
</feature>
<dbReference type="PROSITE" id="PS51352">
    <property type="entry name" value="THIOREDOXIN_2"/>
    <property type="match status" value="1"/>
</dbReference>
<evidence type="ECO:0000256" key="1">
    <source>
        <dbReference type="ARBA" id="ARBA00023157"/>
    </source>
</evidence>
<organism evidence="6 7">
    <name type="scientific">Lichtheimia ornata</name>
    <dbReference type="NCBI Taxonomy" id="688661"/>
    <lineage>
        <taxon>Eukaryota</taxon>
        <taxon>Fungi</taxon>
        <taxon>Fungi incertae sedis</taxon>
        <taxon>Mucoromycota</taxon>
        <taxon>Mucoromycotina</taxon>
        <taxon>Mucoromycetes</taxon>
        <taxon>Mucorales</taxon>
        <taxon>Lichtheimiaceae</taxon>
        <taxon>Lichtheimia</taxon>
    </lineage>
</organism>
<reference evidence="6 7" key="1">
    <citation type="submission" date="2023-03" db="EMBL/GenBank/DDBJ databases">
        <title>Genome sequence of Lichtheimia ornata CBS 291.66.</title>
        <authorList>
            <person name="Mohabir J.T."/>
            <person name="Shea T.P."/>
            <person name="Kurbessoian T."/>
            <person name="Berby B."/>
            <person name="Fontaine J."/>
            <person name="Livny J."/>
            <person name="Gnirke A."/>
            <person name="Stajich J.E."/>
            <person name="Cuomo C.A."/>
        </authorList>
    </citation>
    <scope>NUCLEOTIDE SEQUENCE [LARGE SCALE GENOMIC DNA]</scope>
    <source>
        <strain evidence="6">CBS 291.66</strain>
    </source>
</reference>
<dbReference type="PANTHER" id="PTHR46115">
    <property type="entry name" value="THIOREDOXIN-LIKE PROTEIN 1"/>
    <property type="match status" value="1"/>
</dbReference>
<dbReference type="Pfam" id="PF00085">
    <property type="entry name" value="Thioredoxin"/>
    <property type="match status" value="1"/>
</dbReference>
<evidence type="ECO:0000256" key="4">
    <source>
        <dbReference type="PIRSR" id="PIRSR000077-4"/>
    </source>
</evidence>
<dbReference type="InterPro" id="IPR013766">
    <property type="entry name" value="Thioredoxin_domain"/>
</dbReference>
<protein>
    <recommendedName>
        <fullName evidence="2">Thioredoxin</fullName>
    </recommendedName>
</protein>